<reference evidence="1" key="1">
    <citation type="submission" date="2018-03" db="EMBL/GenBank/DDBJ databases">
        <authorList>
            <person name="Guldener U."/>
        </authorList>
    </citation>
    <scope>NUCLEOTIDE SEQUENCE</scope>
</reference>
<protein>
    <submittedName>
        <fullName evidence="1">Uncharacterized protein</fullName>
    </submittedName>
</protein>
<proteinExistence type="predicted"/>
<sequence length="157" mass="18021">MGCYSSKVVIGKKEAANYYGIIGTRPKLIARSDYKTRPWPKKPSALKQVINHPLITLWHDPSCTLYNRVLDVIPDLMVLRIDILRIGPKGSRPVKLVVTIWPNTIKGNLAWHLAIGCRHVLRRHGVWDVEVEIMEDRWAERHRVAKRVDVDEESGGR</sequence>
<organism evidence="1 2">
    <name type="scientific">Fusarium torulosum</name>
    <dbReference type="NCBI Taxonomy" id="33205"/>
    <lineage>
        <taxon>Eukaryota</taxon>
        <taxon>Fungi</taxon>
        <taxon>Dikarya</taxon>
        <taxon>Ascomycota</taxon>
        <taxon>Pezizomycotina</taxon>
        <taxon>Sordariomycetes</taxon>
        <taxon>Hypocreomycetidae</taxon>
        <taxon>Hypocreales</taxon>
        <taxon>Nectriaceae</taxon>
        <taxon>Fusarium</taxon>
    </lineage>
</organism>
<evidence type="ECO:0000313" key="2">
    <source>
        <dbReference type="Proteomes" id="UP001187734"/>
    </source>
</evidence>
<dbReference type="AlphaFoldDB" id="A0AAE8LZ79"/>
<evidence type="ECO:0000313" key="1">
    <source>
        <dbReference type="EMBL" id="SPJ71108.1"/>
    </source>
</evidence>
<accession>A0AAE8LZ79</accession>
<dbReference type="Proteomes" id="UP001187734">
    <property type="component" value="Unassembled WGS sequence"/>
</dbReference>
<comment type="caution">
    <text evidence="1">The sequence shown here is derived from an EMBL/GenBank/DDBJ whole genome shotgun (WGS) entry which is preliminary data.</text>
</comment>
<keyword evidence="2" id="KW-1185">Reference proteome</keyword>
<name>A0AAE8LZ79_9HYPO</name>
<gene>
    <name evidence="1" type="ORF">FTOL_00836</name>
</gene>
<dbReference type="EMBL" id="ONZP01000030">
    <property type="protein sequence ID" value="SPJ71108.1"/>
    <property type="molecule type" value="Genomic_DNA"/>
</dbReference>